<feature type="transmembrane region" description="Helical" evidence="8">
    <location>
        <begin position="85"/>
        <end position="104"/>
    </location>
</feature>
<reference evidence="10 13" key="2">
    <citation type="submission" date="2021-02" db="EMBL/GenBank/DDBJ databases">
        <title>FDA dAtabase for Regulatory Grade micrObial Sequences (FDA-ARGOS): Supporting development and validation of Infectious Disease Dx tests.</title>
        <authorList>
            <person name="Carlson P."/>
            <person name="Fischbach M."/>
            <person name="Hastie J."/>
            <person name="Bilen M."/>
            <person name="Cheng A."/>
            <person name="Tallon L."/>
            <person name="Sadzewicz L."/>
            <person name="Zhao X."/>
            <person name="Boylan J."/>
            <person name="Ott S."/>
            <person name="Bowen H."/>
            <person name="Vavikolanu K."/>
            <person name="Mehta A."/>
            <person name="Aluvathingal J."/>
            <person name="Nadendla S."/>
            <person name="Yan Y."/>
            <person name="Sichtig H."/>
        </authorList>
    </citation>
    <scope>NUCLEOTIDE SEQUENCE [LARGE SCALE GENOMIC DNA]</scope>
    <source>
        <strain evidence="10 13">FDAARGOS_1229</strain>
    </source>
</reference>
<accession>A0A413IJX0</accession>
<name>A0A413IJX0_9BACT</name>
<keyword evidence="7 8" id="KW-0472">Membrane</keyword>
<dbReference type="RefSeq" id="WP_027202167.1">
    <property type="nucleotide sequence ID" value="NZ_CAJKXH010000047.1"/>
</dbReference>
<comment type="similarity">
    <text evidence="2">Belongs to the major facilitator superfamily.</text>
</comment>
<dbReference type="OrthoDB" id="63984at2"/>
<organism evidence="11 12">
    <name type="scientific">Butyricimonas virosa</name>
    <dbReference type="NCBI Taxonomy" id="544645"/>
    <lineage>
        <taxon>Bacteria</taxon>
        <taxon>Pseudomonadati</taxon>
        <taxon>Bacteroidota</taxon>
        <taxon>Bacteroidia</taxon>
        <taxon>Bacteroidales</taxon>
        <taxon>Odoribacteraceae</taxon>
        <taxon>Butyricimonas</taxon>
    </lineage>
</organism>
<feature type="transmembrane region" description="Helical" evidence="8">
    <location>
        <begin position="57"/>
        <end position="78"/>
    </location>
</feature>
<dbReference type="GO" id="GO:0022857">
    <property type="term" value="F:transmembrane transporter activity"/>
    <property type="evidence" value="ECO:0007669"/>
    <property type="project" value="InterPro"/>
</dbReference>
<evidence type="ECO:0000256" key="6">
    <source>
        <dbReference type="ARBA" id="ARBA00022989"/>
    </source>
</evidence>
<dbReference type="InterPro" id="IPR020846">
    <property type="entry name" value="MFS_dom"/>
</dbReference>
<feature type="transmembrane region" description="Helical" evidence="8">
    <location>
        <begin position="171"/>
        <end position="193"/>
    </location>
</feature>
<evidence type="ECO:0000313" key="11">
    <source>
        <dbReference type="EMBL" id="RGY14116.1"/>
    </source>
</evidence>
<evidence type="ECO:0000313" key="12">
    <source>
        <dbReference type="Proteomes" id="UP000286063"/>
    </source>
</evidence>
<feature type="transmembrane region" description="Helical" evidence="8">
    <location>
        <begin position="288"/>
        <end position="305"/>
    </location>
</feature>
<keyword evidence="4" id="KW-1003">Cell membrane</keyword>
<evidence type="ECO:0000256" key="8">
    <source>
        <dbReference type="SAM" id="Phobius"/>
    </source>
</evidence>
<dbReference type="Pfam" id="PF07690">
    <property type="entry name" value="MFS_1"/>
    <property type="match status" value="1"/>
</dbReference>
<dbReference type="Proteomes" id="UP000286063">
    <property type="component" value="Unassembled WGS sequence"/>
</dbReference>
<keyword evidence="6 8" id="KW-1133">Transmembrane helix</keyword>
<evidence type="ECO:0000256" key="4">
    <source>
        <dbReference type="ARBA" id="ARBA00022475"/>
    </source>
</evidence>
<dbReference type="PROSITE" id="PS50850">
    <property type="entry name" value="MFS"/>
    <property type="match status" value="1"/>
</dbReference>
<evidence type="ECO:0000259" key="9">
    <source>
        <dbReference type="PROSITE" id="PS50850"/>
    </source>
</evidence>
<evidence type="ECO:0000256" key="7">
    <source>
        <dbReference type="ARBA" id="ARBA00023136"/>
    </source>
</evidence>
<dbReference type="PANTHER" id="PTHR43271">
    <property type="entry name" value="BLL2771 PROTEIN"/>
    <property type="match status" value="1"/>
</dbReference>
<gene>
    <name evidence="11" type="ORF">DXA50_15315</name>
    <name evidence="10" type="ORF">I6J59_10315</name>
</gene>
<feature type="transmembrane region" description="Helical" evidence="8">
    <location>
        <begin position="19"/>
        <end position="37"/>
    </location>
</feature>
<dbReference type="InterPro" id="IPR011701">
    <property type="entry name" value="MFS"/>
</dbReference>
<evidence type="ECO:0000256" key="1">
    <source>
        <dbReference type="ARBA" id="ARBA00004651"/>
    </source>
</evidence>
<reference evidence="11 12" key="1">
    <citation type="submission" date="2018-08" db="EMBL/GenBank/DDBJ databases">
        <title>A genome reference for cultivated species of the human gut microbiota.</title>
        <authorList>
            <person name="Zou Y."/>
            <person name="Xue W."/>
            <person name="Luo G."/>
        </authorList>
    </citation>
    <scope>NUCLEOTIDE SEQUENCE [LARGE SCALE GENOMIC DNA]</scope>
    <source>
        <strain evidence="11 12">OF02-7</strain>
    </source>
</reference>
<evidence type="ECO:0000256" key="3">
    <source>
        <dbReference type="ARBA" id="ARBA00022448"/>
    </source>
</evidence>
<dbReference type="GO" id="GO:0005886">
    <property type="term" value="C:plasma membrane"/>
    <property type="evidence" value="ECO:0007669"/>
    <property type="project" value="UniProtKB-SubCell"/>
</dbReference>
<dbReference type="GeneID" id="93099064"/>
<dbReference type="AlphaFoldDB" id="A0A413IJX0"/>
<proteinExistence type="inferred from homology"/>
<feature type="transmembrane region" description="Helical" evidence="8">
    <location>
        <begin position="214"/>
        <end position="237"/>
    </location>
</feature>
<dbReference type="CDD" id="cd17324">
    <property type="entry name" value="MFS_NepI_like"/>
    <property type="match status" value="1"/>
</dbReference>
<dbReference type="Proteomes" id="UP000654720">
    <property type="component" value="Chromosome"/>
</dbReference>
<sequence>MNTSHVIITPENMTKDRKISICVFLSGFSCFAQLYYFQPLLPDLAQEFGLSASHSSLAISFSTLGMVVGLFTAMFVADSIPRKKLISAALLSSAVFSVICSYSPSFFLLVALSALKGFLLSGATSVSLAYISEEVQPRNKGKITGLYIAGNALGGMGGRVISSYLSSEFLWRIASVSIGVLCAIFAISFLIFSPRSVNFKPKRESFKSLIVSNLHLIVSVKLIPFYLIGSLMLGIFVSLYNYLGFYLVKEPFNFSPYLIHYIYFMYLFGVFGSIATAKLTALYNHFKILKTIIALSVAGLLLLYINNFWIVTLGLAIFTFNFFVVHVICNRIVSDYNLQKRSVTISIYLLFYYMGSSVWGSATGVVLDHFGWQWFIAGLILLTFILYAIAYKGSKLIENEQK</sequence>
<dbReference type="SUPFAM" id="SSF103473">
    <property type="entry name" value="MFS general substrate transporter"/>
    <property type="match status" value="1"/>
</dbReference>
<feature type="transmembrane region" description="Helical" evidence="8">
    <location>
        <begin position="311"/>
        <end position="333"/>
    </location>
</feature>
<dbReference type="PANTHER" id="PTHR43271:SF1">
    <property type="entry name" value="INNER MEMBRANE TRANSPORT PROTEIN YNFM"/>
    <property type="match status" value="1"/>
</dbReference>
<feature type="transmembrane region" description="Helical" evidence="8">
    <location>
        <begin position="257"/>
        <end position="276"/>
    </location>
</feature>
<keyword evidence="5 8" id="KW-0812">Transmembrane</keyword>
<dbReference type="InterPro" id="IPR036259">
    <property type="entry name" value="MFS_trans_sf"/>
</dbReference>
<dbReference type="EMBL" id="CP069450">
    <property type="protein sequence ID" value="QRO48370.1"/>
    <property type="molecule type" value="Genomic_DNA"/>
</dbReference>
<keyword evidence="13" id="KW-1185">Reference proteome</keyword>
<feature type="transmembrane region" description="Helical" evidence="8">
    <location>
        <begin position="345"/>
        <end position="366"/>
    </location>
</feature>
<evidence type="ECO:0000313" key="10">
    <source>
        <dbReference type="EMBL" id="QRO48370.1"/>
    </source>
</evidence>
<feature type="domain" description="Major facilitator superfamily (MFS) profile" evidence="9">
    <location>
        <begin position="19"/>
        <end position="395"/>
    </location>
</feature>
<evidence type="ECO:0000313" key="13">
    <source>
        <dbReference type="Proteomes" id="UP000654720"/>
    </source>
</evidence>
<feature type="transmembrane region" description="Helical" evidence="8">
    <location>
        <begin position="372"/>
        <end position="391"/>
    </location>
</feature>
<evidence type="ECO:0000256" key="5">
    <source>
        <dbReference type="ARBA" id="ARBA00022692"/>
    </source>
</evidence>
<dbReference type="Gene3D" id="1.20.1250.20">
    <property type="entry name" value="MFS general substrate transporter like domains"/>
    <property type="match status" value="1"/>
</dbReference>
<dbReference type="EMBL" id="QSCR01000032">
    <property type="protein sequence ID" value="RGY14116.1"/>
    <property type="molecule type" value="Genomic_DNA"/>
</dbReference>
<keyword evidence="3" id="KW-0813">Transport</keyword>
<comment type="subcellular location">
    <subcellularLocation>
        <location evidence="1">Cell membrane</location>
        <topology evidence="1">Multi-pass membrane protein</topology>
    </subcellularLocation>
</comment>
<evidence type="ECO:0000256" key="2">
    <source>
        <dbReference type="ARBA" id="ARBA00008335"/>
    </source>
</evidence>
<protein>
    <submittedName>
        <fullName evidence="11">MFS transporter</fullName>
    </submittedName>
</protein>